<protein>
    <recommendedName>
        <fullName evidence="6 8">DNA-directed RNA polymerase subunit beta</fullName>
        <shortName evidence="6">RNAP subunit beta</shortName>
        <ecNumber evidence="6 8">2.7.7.6</ecNumber>
    </recommendedName>
    <alternativeName>
        <fullName evidence="6">RNA polymerase subunit beta</fullName>
    </alternativeName>
    <alternativeName>
        <fullName evidence="6">Transcriptase subunit beta</fullName>
    </alternativeName>
</protein>
<reference evidence="15 16" key="1">
    <citation type="journal article" date="2019" name="Int. J. Syst. Evol. Microbiol.">
        <title>The Global Catalogue of Microorganisms (GCM) 10K type strain sequencing project: providing services to taxonomists for standard genome sequencing and annotation.</title>
        <authorList>
            <consortium name="The Broad Institute Genomics Platform"/>
            <consortium name="The Broad Institute Genome Sequencing Center for Infectious Disease"/>
            <person name="Wu L."/>
            <person name="Ma J."/>
        </authorList>
    </citation>
    <scope>NUCLEOTIDE SEQUENCE [LARGE SCALE GENOMIC DNA]</scope>
    <source>
        <strain evidence="15 16">JCM 14588</strain>
    </source>
</reference>
<dbReference type="InterPro" id="IPR019462">
    <property type="entry name" value="DNA-dir_RNA_pol_bsu_external_1"/>
</dbReference>
<name>A0ABN2BU33_9MICO</name>
<dbReference type="Pfam" id="PF10385">
    <property type="entry name" value="RNA_pol_Rpb2_45"/>
    <property type="match status" value="1"/>
</dbReference>
<evidence type="ECO:0000259" key="12">
    <source>
        <dbReference type="Pfam" id="PF04563"/>
    </source>
</evidence>
<gene>
    <name evidence="6 15" type="primary">rpoB</name>
    <name evidence="15" type="ORF">GCM10009762_19320</name>
</gene>
<comment type="caution">
    <text evidence="15">The sequence shown here is derived from an EMBL/GenBank/DDBJ whole genome shotgun (WGS) entry which is preliminary data.</text>
</comment>
<proteinExistence type="inferred from homology"/>
<dbReference type="Proteomes" id="UP001501288">
    <property type="component" value="Unassembled WGS sequence"/>
</dbReference>
<dbReference type="Gene3D" id="3.90.1800.10">
    <property type="entry name" value="RNA polymerase alpha subunit dimerisation domain"/>
    <property type="match status" value="1"/>
</dbReference>
<dbReference type="Gene3D" id="3.90.1110.10">
    <property type="entry name" value="RNA polymerase Rpb2, domain 2"/>
    <property type="match status" value="1"/>
</dbReference>
<evidence type="ECO:0000313" key="15">
    <source>
        <dbReference type="EMBL" id="GAA1546181.1"/>
    </source>
</evidence>
<feature type="domain" description="RNA polymerase Rpb2" evidence="11">
    <location>
        <begin position="168"/>
        <end position="367"/>
    </location>
</feature>
<feature type="domain" description="DNA-directed RNA polymerase subunit 2 hybrid-binding" evidence="9">
    <location>
        <begin position="632"/>
        <end position="1047"/>
    </location>
</feature>
<evidence type="ECO:0000259" key="10">
    <source>
        <dbReference type="Pfam" id="PF04560"/>
    </source>
</evidence>
<dbReference type="Gene3D" id="2.40.50.100">
    <property type="match status" value="1"/>
</dbReference>
<evidence type="ECO:0000256" key="6">
    <source>
        <dbReference type="HAMAP-Rule" id="MF_01321"/>
    </source>
</evidence>
<dbReference type="Pfam" id="PF00562">
    <property type="entry name" value="RNA_pol_Rpb2_6"/>
    <property type="match status" value="1"/>
</dbReference>
<accession>A0ABN2BU33</accession>
<dbReference type="InterPro" id="IPR007644">
    <property type="entry name" value="RNA_pol_bsu_protrusion"/>
</dbReference>
<dbReference type="Gene3D" id="3.90.1100.10">
    <property type="match status" value="1"/>
</dbReference>
<keyword evidence="1 6" id="KW-0240">DNA-directed RNA polymerase</keyword>
<dbReference type="InterPro" id="IPR037034">
    <property type="entry name" value="RNA_pol_Rpb2_2_sf"/>
</dbReference>
<evidence type="ECO:0000313" key="16">
    <source>
        <dbReference type="Proteomes" id="UP001501288"/>
    </source>
</evidence>
<comment type="catalytic activity">
    <reaction evidence="5 6 8">
        <text>RNA(n) + a ribonucleoside 5'-triphosphate = RNA(n+1) + diphosphate</text>
        <dbReference type="Rhea" id="RHEA:21248"/>
        <dbReference type="Rhea" id="RHEA-COMP:14527"/>
        <dbReference type="Rhea" id="RHEA-COMP:17342"/>
        <dbReference type="ChEBI" id="CHEBI:33019"/>
        <dbReference type="ChEBI" id="CHEBI:61557"/>
        <dbReference type="ChEBI" id="CHEBI:140395"/>
        <dbReference type="EC" id="2.7.7.6"/>
    </reaction>
</comment>
<dbReference type="PROSITE" id="PS01166">
    <property type="entry name" value="RNA_POL_BETA"/>
    <property type="match status" value="1"/>
</dbReference>
<dbReference type="InterPro" id="IPR014724">
    <property type="entry name" value="RNA_pol_RPB2_OB-fold"/>
</dbReference>
<dbReference type="PANTHER" id="PTHR20856">
    <property type="entry name" value="DNA-DIRECTED RNA POLYMERASE I SUBUNIT 2"/>
    <property type="match status" value="1"/>
</dbReference>
<evidence type="ECO:0000256" key="1">
    <source>
        <dbReference type="ARBA" id="ARBA00022478"/>
    </source>
</evidence>
<dbReference type="InterPro" id="IPR042107">
    <property type="entry name" value="DNA-dir_RNA_pol_bsu_ext_1_sf"/>
</dbReference>
<dbReference type="Pfam" id="PF04561">
    <property type="entry name" value="RNA_pol_Rpb2_2"/>
    <property type="match status" value="1"/>
</dbReference>
<evidence type="ECO:0000259" key="11">
    <source>
        <dbReference type="Pfam" id="PF04561"/>
    </source>
</evidence>
<dbReference type="GO" id="GO:0000428">
    <property type="term" value="C:DNA-directed RNA polymerase complex"/>
    <property type="evidence" value="ECO:0007669"/>
    <property type="project" value="UniProtKB-KW"/>
</dbReference>
<evidence type="ECO:0000256" key="2">
    <source>
        <dbReference type="ARBA" id="ARBA00022679"/>
    </source>
</evidence>
<dbReference type="InterPro" id="IPR010243">
    <property type="entry name" value="RNA_pol_bsu_bac"/>
</dbReference>
<sequence>MAASRTATQTLSSAKTASGRLTFAKIREPLEIPDLLALQTESFDWLLGNEKWQARVAAAKAEGRVDVPERSGLEEIFEEISPIEDFSGSMSLSFRDHRFEDVKYSIDECKERDMTYAAPLFVTAEFMNAETGEIKSQTVFMGDFPLMTDRGTFVINGTERVVVSQLVRSPGVYFERSIDKTSDKEIYTAKVIPSRGAWLEFEVDKRDMVGVRVDRKRKQSVTVLLKALGWTEAQILEEFGQYESMRATLEKDHTADQDAALLEIYRKLRPGEPPTREAAQQLLDNLYFNGKRYDLAKVGRYKVNKKLGVDGGLEDSTLSVDDVVATIKYIVALHAGEDTMKGKRHGEDVDVRVEVDDIDHFGNRRLRNVGELIQNQVRTGLSRMERVVRERMTTQDVEAITPQTLINIRPVVASIKEFFGTSQLSQFMDQNNPLAGLTHKRRLSALGPGGLSRDRAGMEVRDVHPSHYGRMCPIETPEGPNIGLIGSLASYGRINPFGFVETPYRKVENGKVSDEVVYLSADEEDTYVIAQANAPLTQDNEFVEDRVMARTKGGEASDVARDEVDFMDVSARQMVSAATALIPFLEHDDANRALMGANMQRQAVPLVRSEAPLVGTGIEYRAALDSGDVVRATKAGVVQEVSADLVTVANDDATYSTYRIAKFTRSNQGTCYNQRVVVTEGERLEEGAVIADGPATDGGEMSLGKNLLVAFMPWEGYNYEDAIILSQRLVQDDTLSSIHIEEHEIDARDTKLGPEEITRDIPNVSEEVLADLDERGIIRIGAEVRDGDLLVGKVTPKGETELTPEERLLRAIFGEKAREVRDTSMKVPHGETGTVIGVKVFDREEGDELPPGVNQLVRVYVANKRKITDGDKLAGRHGNKGVISKILPVEDMPFLEDGTPVDVVLNPLGVPSRMNPGQVLELHMGWAASRGWDIEGTPEWAAKIPEDARQAGANTRIATPVFDGAREAEIRGLLDSTNKTRDGVRLIDNSGKAQLFDGRSGEPFPDPVSVGYMYILKLHHLVDEKIHARSTGPYSMITQQPLGGKAQFGGQRFGEMEVWALEAYGAAYALQELLTIKSDDVTGRVKVYEAIVKGENIPEPGIPESFKVLIKEMQSLCLNVEVLSSDGTAIDLRDSEQEVFRAAEELGIDLSRREPSSVEEV</sequence>
<evidence type="ECO:0000259" key="9">
    <source>
        <dbReference type="Pfam" id="PF00562"/>
    </source>
</evidence>
<evidence type="ECO:0000256" key="7">
    <source>
        <dbReference type="RuleBase" id="RU000434"/>
    </source>
</evidence>
<feature type="domain" description="RNA polymerase beta subunit protrusion" evidence="12">
    <location>
        <begin position="103"/>
        <end position="411"/>
    </location>
</feature>
<dbReference type="InterPro" id="IPR007121">
    <property type="entry name" value="RNA_pol_bsu_CS"/>
</dbReference>
<keyword evidence="4 6" id="KW-0804">Transcription</keyword>
<dbReference type="InterPro" id="IPR007641">
    <property type="entry name" value="RNA_pol_Rpb2_7"/>
</dbReference>
<keyword evidence="16" id="KW-1185">Reference proteome</keyword>
<evidence type="ECO:0000256" key="8">
    <source>
        <dbReference type="RuleBase" id="RU363031"/>
    </source>
</evidence>
<organism evidence="15 16">
    <name type="scientific">Dermacoccus barathri</name>
    <dbReference type="NCBI Taxonomy" id="322601"/>
    <lineage>
        <taxon>Bacteria</taxon>
        <taxon>Bacillati</taxon>
        <taxon>Actinomycetota</taxon>
        <taxon>Actinomycetes</taxon>
        <taxon>Micrococcales</taxon>
        <taxon>Dermacoccaceae</taxon>
        <taxon>Dermacoccus</taxon>
    </lineage>
</organism>
<comment type="function">
    <text evidence="6 8">DNA-dependent RNA polymerase catalyzes the transcription of DNA into RNA using the four ribonucleoside triphosphates as substrates.</text>
</comment>
<dbReference type="CDD" id="cd00653">
    <property type="entry name" value="RNA_pol_B_RPB2"/>
    <property type="match status" value="1"/>
</dbReference>
<evidence type="ECO:0000256" key="3">
    <source>
        <dbReference type="ARBA" id="ARBA00022695"/>
    </source>
</evidence>
<comment type="similarity">
    <text evidence="6 7">Belongs to the RNA polymerase beta chain family.</text>
</comment>
<evidence type="ECO:0000259" key="14">
    <source>
        <dbReference type="Pfam" id="PF10385"/>
    </source>
</evidence>
<dbReference type="Pfam" id="PF04565">
    <property type="entry name" value="RNA_pol_Rpb2_3"/>
    <property type="match status" value="1"/>
</dbReference>
<dbReference type="RefSeq" id="WP_346030463.1">
    <property type="nucleotide sequence ID" value="NZ_BAAANV010000037.1"/>
</dbReference>
<comment type="subunit">
    <text evidence="6 8">The RNAP catalytic core consists of 2 alpha, 1 beta, 1 beta' and 1 omega subunit. When a sigma factor is associated with the core the holoenzyme is formed, which can initiate transcription.</text>
</comment>
<dbReference type="NCBIfam" id="TIGR02013">
    <property type="entry name" value="rpoB"/>
    <property type="match status" value="1"/>
</dbReference>
<evidence type="ECO:0000256" key="4">
    <source>
        <dbReference type="ARBA" id="ARBA00023163"/>
    </source>
</evidence>
<keyword evidence="2 6" id="KW-0808">Transferase</keyword>
<dbReference type="EC" id="2.7.7.6" evidence="6 8"/>
<dbReference type="Pfam" id="PF04560">
    <property type="entry name" value="RNA_pol_Rpb2_7"/>
    <property type="match status" value="1"/>
</dbReference>
<dbReference type="InterPro" id="IPR007642">
    <property type="entry name" value="RNA_pol_Rpb2_2"/>
</dbReference>
<dbReference type="Gene3D" id="2.40.270.10">
    <property type="entry name" value="DNA-directed RNA polymerase, subunit 2, domain 6"/>
    <property type="match status" value="1"/>
</dbReference>
<feature type="domain" description="DNA-directed RNA polymerase beta subunit external 1" evidence="14">
    <location>
        <begin position="504"/>
        <end position="570"/>
    </location>
</feature>
<dbReference type="HAMAP" id="MF_01321">
    <property type="entry name" value="RNApol_bact_RpoB"/>
    <property type="match status" value="1"/>
</dbReference>
<evidence type="ECO:0000259" key="13">
    <source>
        <dbReference type="Pfam" id="PF04565"/>
    </source>
</evidence>
<dbReference type="Pfam" id="PF04563">
    <property type="entry name" value="RNA_pol_Rpb2_1"/>
    <property type="match status" value="1"/>
</dbReference>
<feature type="domain" description="RNA polymerase Rpb2" evidence="13">
    <location>
        <begin position="426"/>
        <end position="494"/>
    </location>
</feature>
<evidence type="ECO:0000256" key="5">
    <source>
        <dbReference type="ARBA" id="ARBA00048552"/>
    </source>
</evidence>
<dbReference type="InterPro" id="IPR007645">
    <property type="entry name" value="RNA_pol_Rpb2_3"/>
</dbReference>
<dbReference type="SUPFAM" id="SSF64484">
    <property type="entry name" value="beta and beta-prime subunits of DNA dependent RNA-polymerase"/>
    <property type="match status" value="1"/>
</dbReference>
<dbReference type="InterPro" id="IPR037033">
    <property type="entry name" value="DNA-dir_RNAP_su2_hyb_sf"/>
</dbReference>
<dbReference type="NCBIfam" id="NF001616">
    <property type="entry name" value="PRK00405.1"/>
    <property type="match status" value="1"/>
</dbReference>
<dbReference type="Gene3D" id="2.40.50.150">
    <property type="match status" value="1"/>
</dbReference>
<keyword evidence="3 6" id="KW-0548">Nucleotidyltransferase</keyword>
<dbReference type="EMBL" id="BAAANV010000037">
    <property type="protein sequence ID" value="GAA1546181.1"/>
    <property type="molecule type" value="Genomic_DNA"/>
</dbReference>
<feature type="domain" description="RNA polymerase Rpb2" evidence="10">
    <location>
        <begin position="1049"/>
        <end position="1123"/>
    </location>
</feature>
<dbReference type="Gene3D" id="2.30.150.10">
    <property type="entry name" value="DNA-directed RNA polymerase, beta subunit, external 1 domain"/>
    <property type="match status" value="1"/>
</dbReference>
<dbReference type="InterPro" id="IPR015712">
    <property type="entry name" value="DNA-dir_RNA_pol_su2"/>
</dbReference>
<dbReference type="InterPro" id="IPR007120">
    <property type="entry name" value="DNA-dir_RNAP_su2_dom"/>
</dbReference>